<keyword evidence="2" id="KW-0378">Hydrolase</keyword>
<dbReference type="Pfam" id="PF03133">
    <property type="entry name" value="TTL"/>
    <property type="match status" value="1"/>
</dbReference>
<evidence type="ECO:0000313" key="4">
    <source>
        <dbReference type="EMBL" id="GFH61306.1"/>
    </source>
</evidence>
<dbReference type="SUPFAM" id="SSF56059">
    <property type="entry name" value="Glutathione synthetase ATP-binding domain-like"/>
    <property type="match status" value="1"/>
</dbReference>
<dbReference type="Gene3D" id="3.40.50.850">
    <property type="entry name" value="Isochorismatase-like"/>
    <property type="match status" value="1"/>
</dbReference>
<feature type="domain" description="Isochorismatase-like" evidence="3">
    <location>
        <begin position="8"/>
        <end position="186"/>
    </location>
</feature>
<gene>
    <name evidence="4" type="ORF">CTEN210_17782</name>
</gene>
<proteinExistence type="inferred from homology"/>
<comment type="caution">
    <text evidence="4">The sequence shown here is derived from an EMBL/GenBank/DDBJ whole genome shotgun (WGS) entry which is preliminary data.</text>
</comment>
<evidence type="ECO:0000313" key="5">
    <source>
        <dbReference type="Proteomes" id="UP001054902"/>
    </source>
</evidence>
<evidence type="ECO:0000256" key="2">
    <source>
        <dbReference type="ARBA" id="ARBA00022801"/>
    </source>
</evidence>
<dbReference type="SUPFAM" id="SSF52499">
    <property type="entry name" value="Isochorismatase-like hydrolases"/>
    <property type="match status" value="1"/>
</dbReference>
<dbReference type="InterPro" id="IPR050272">
    <property type="entry name" value="Isochorismatase-like_hydrls"/>
</dbReference>
<dbReference type="PANTHER" id="PTHR43540">
    <property type="entry name" value="PEROXYUREIDOACRYLATE/UREIDOACRYLATE AMIDOHYDROLASE-RELATED"/>
    <property type="match status" value="1"/>
</dbReference>
<dbReference type="EMBL" id="BLLK01000074">
    <property type="protein sequence ID" value="GFH61306.1"/>
    <property type="molecule type" value="Genomic_DNA"/>
</dbReference>
<dbReference type="GO" id="GO:0016787">
    <property type="term" value="F:hydrolase activity"/>
    <property type="evidence" value="ECO:0007669"/>
    <property type="project" value="UniProtKB-KW"/>
</dbReference>
<dbReference type="InterPro" id="IPR036380">
    <property type="entry name" value="Isochorismatase-like_sf"/>
</dbReference>
<organism evidence="4 5">
    <name type="scientific">Chaetoceros tenuissimus</name>
    <dbReference type="NCBI Taxonomy" id="426638"/>
    <lineage>
        <taxon>Eukaryota</taxon>
        <taxon>Sar</taxon>
        <taxon>Stramenopiles</taxon>
        <taxon>Ochrophyta</taxon>
        <taxon>Bacillariophyta</taxon>
        <taxon>Coscinodiscophyceae</taxon>
        <taxon>Chaetocerotophycidae</taxon>
        <taxon>Chaetocerotales</taxon>
        <taxon>Chaetocerotaceae</taxon>
        <taxon>Chaetoceros</taxon>
    </lineage>
</organism>
<keyword evidence="5" id="KW-1185">Reference proteome</keyword>
<dbReference type="InterPro" id="IPR000868">
    <property type="entry name" value="Isochorismatase-like_dom"/>
</dbReference>
<comment type="similarity">
    <text evidence="1">Belongs to the isochorismatase family.</text>
</comment>
<dbReference type="Proteomes" id="UP001054902">
    <property type="component" value="Unassembled WGS sequence"/>
</dbReference>
<evidence type="ECO:0000256" key="1">
    <source>
        <dbReference type="ARBA" id="ARBA00006336"/>
    </source>
</evidence>
<sequence>MPSSQTTSLVICDLQPDLLGSIPEKEALLTSLKILIEIAQKRKWLIVYSGLKFQPGYENVSESHKLYGALKKLNLKLGDKAVHWFMEGYPGSEFHELHADDERMRHVWRSSHCHDNLVKILKEEKIEEAYIVGIKASGSVQHAMQSIMDTGIICTAIPDAIKDDDGEKCEAILKHLLPVYGNVTPLQDIIHDFGMDELNSDTKEMYIDSISNHDKQETDILYATDCNRRGHGARYIELLMQRGNWKMYPNQIWYEDFIKGEFYCPLGKKVVDFCDEPDFSKVSMYLAGRDHLDEKDKVIEIAGKYMPKTYCIENGEWIGDMPPSDEEDGAISAPWFIKEADKNLGGAAIVIVAKPSEIMNHIVKDKRYVVQQHIRDPLLTDDGRKTHLKFYVLLIGEEDGTTWNLYTYKGALLSISPHKWSATDLSQDTQVTIHRHPQHPAETEGWKQHWDSVYSKCKEATGEVIQNAIQSKKLRGRSKKQYEVFSVDWMPDAHGNIWMFEFNLSPAVAQPEFDDPTLRDSRRDYLMKHDESMLKEALDIVFPWEGSKGDGEWDFVKKIVAS</sequence>
<evidence type="ECO:0000259" key="3">
    <source>
        <dbReference type="Pfam" id="PF00857"/>
    </source>
</evidence>
<dbReference type="InterPro" id="IPR004344">
    <property type="entry name" value="TTL/TTLL_fam"/>
</dbReference>
<dbReference type="Pfam" id="PF00857">
    <property type="entry name" value="Isochorismatase"/>
    <property type="match status" value="1"/>
</dbReference>
<reference evidence="4 5" key="1">
    <citation type="journal article" date="2021" name="Sci. Rep.">
        <title>The genome of the diatom Chaetoceros tenuissimus carries an ancient integrated fragment of an extant virus.</title>
        <authorList>
            <person name="Hongo Y."/>
            <person name="Kimura K."/>
            <person name="Takaki Y."/>
            <person name="Yoshida Y."/>
            <person name="Baba S."/>
            <person name="Kobayashi G."/>
            <person name="Nagasaki K."/>
            <person name="Hano T."/>
            <person name="Tomaru Y."/>
        </authorList>
    </citation>
    <scope>NUCLEOTIDE SEQUENCE [LARGE SCALE GENOMIC DNA]</scope>
    <source>
        <strain evidence="4 5">NIES-3715</strain>
    </source>
</reference>
<protein>
    <recommendedName>
        <fullName evidence="3">Isochorismatase-like domain-containing protein</fullName>
    </recommendedName>
</protein>
<dbReference type="AlphaFoldDB" id="A0AAD3HFE7"/>
<name>A0AAD3HFE7_9STRA</name>
<dbReference type="Gene3D" id="3.30.470.20">
    <property type="entry name" value="ATP-grasp fold, B domain"/>
    <property type="match status" value="1"/>
</dbReference>
<accession>A0AAD3HFE7</accession>